<dbReference type="Gene3D" id="3.30.565.10">
    <property type="entry name" value="Histidine kinase-like ATPase, C-terminal domain"/>
    <property type="match status" value="1"/>
</dbReference>
<dbReference type="PANTHER" id="PTHR43711">
    <property type="entry name" value="TWO-COMPONENT HISTIDINE KINASE"/>
    <property type="match status" value="1"/>
</dbReference>
<sequence length="424" mass="48207">MTSSLVDVRLQNAQKRVSILSQHTNQLLLEPELLASALEELAVVLEELTVQHEELLQTRQELELERQNYWELFEFAPDAYIVTDTQGVIQQANRFTAGFLGVRKDFLVGKPLVLFVSQAERRAFHNKLSQPEELLQHRHWQIEIQPRLGEVFPAAVAVTPVYDSQKQMIGWRWLLRDIDDIPQSMNFVNYVDSPQELQELRSRYIKTISHEFRTPMTVVQTSVDLLEGYDRAISQDTRVRCFQIIRTAIQSMLRLLEQISLYKTELSELKANSTKINLQLLCESAIALHQPKGDNLHTLKLNCNLTEPWVCLDATTLHIILDNLFSNAIKYSPNGGIVQLSLHQQDNQIILEVEDSGMGIPPEDLSRVYEPFHRAKNVVNFLPGIGFGLAIVKKIVDLLKGAIVINSELGIGTTVTITLPISDD</sequence>
<dbReference type="SMART" id="SM00387">
    <property type="entry name" value="HATPase_c"/>
    <property type="match status" value="1"/>
</dbReference>
<dbReference type="InterPro" id="IPR004358">
    <property type="entry name" value="Sig_transdc_His_kin-like_C"/>
</dbReference>
<dbReference type="InterPro" id="IPR005467">
    <property type="entry name" value="His_kinase_dom"/>
</dbReference>
<dbReference type="GO" id="GO:0000155">
    <property type="term" value="F:phosphorelay sensor kinase activity"/>
    <property type="evidence" value="ECO:0007669"/>
    <property type="project" value="InterPro"/>
</dbReference>
<keyword evidence="8" id="KW-0175">Coiled coil</keyword>
<dbReference type="Pfam" id="PF02518">
    <property type="entry name" value="HATPase_c"/>
    <property type="match status" value="1"/>
</dbReference>
<evidence type="ECO:0000259" key="10">
    <source>
        <dbReference type="PROSITE" id="PS50112"/>
    </source>
</evidence>
<evidence type="ECO:0000256" key="7">
    <source>
        <dbReference type="ARBA" id="ARBA00055745"/>
    </source>
</evidence>
<dbReference type="InterPro" id="IPR036890">
    <property type="entry name" value="HATPase_C_sf"/>
</dbReference>
<dbReference type="CDD" id="cd00082">
    <property type="entry name" value="HisKA"/>
    <property type="match status" value="1"/>
</dbReference>
<dbReference type="InterPro" id="IPR050736">
    <property type="entry name" value="Sensor_HK_Regulatory"/>
</dbReference>
<evidence type="ECO:0000256" key="5">
    <source>
        <dbReference type="ARBA" id="ARBA00022777"/>
    </source>
</evidence>
<dbReference type="Proteomes" id="UP000218238">
    <property type="component" value="Unassembled WGS sequence"/>
</dbReference>
<evidence type="ECO:0000259" key="9">
    <source>
        <dbReference type="PROSITE" id="PS50109"/>
    </source>
</evidence>
<dbReference type="InterPro" id="IPR013767">
    <property type="entry name" value="PAS_fold"/>
</dbReference>
<keyword evidence="4" id="KW-0808">Transferase</keyword>
<dbReference type="InterPro" id="IPR035965">
    <property type="entry name" value="PAS-like_dom_sf"/>
</dbReference>
<dbReference type="InterPro" id="IPR003594">
    <property type="entry name" value="HATPase_dom"/>
</dbReference>
<feature type="coiled-coil region" evidence="8">
    <location>
        <begin position="38"/>
        <end position="65"/>
    </location>
</feature>
<keyword evidence="6" id="KW-0902">Two-component regulatory system</keyword>
<keyword evidence="12" id="KW-1185">Reference proteome</keyword>
<dbReference type="SMART" id="SM00086">
    <property type="entry name" value="PAC"/>
    <property type="match status" value="1"/>
</dbReference>
<dbReference type="Pfam" id="PF00512">
    <property type="entry name" value="HisKA"/>
    <property type="match status" value="1"/>
</dbReference>
<name>A0A2A2TGF0_9CYAN</name>
<gene>
    <name evidence="11" type="ORF">CK510_17670</name>
</gene>
<dbReference type="AlphaFoldDB" id="A0A2A2TGF0"/>
<evidence type="ECO:0000313" key="11">
    <source>
        <dbReference type="EMBL" id="PAX52746.1"/>
    </source>
</evidence>
<proteinExistence type="predicted"/>
<dbReference type="SUPFAM" id="SSF55785">
    <property type="entry name" value="PYP-like sensor domain (PAS domain)"/>
    <property type="match status" value="1"/>
</dbReference>
<evidence type="ECO:0000256" key="3">
    <source>
        <dbReference type="ARBA" id="ARBA00022553"/>
    </source>
</evidence>
<comment type="catalytic activity">
    <reaction evidence="1">
        <text>ATP + protein L-histidine = ADP + protein N-phospho-L-histidine.</text>
        <dbReference type="EC" id="2.7.13.3"/>
    </reaction>
</comment>
<dbReference type="InterPro" id="IPR036097">
    <property type="entry name" value="HisK_dim/P_sf"/>
</dbReference>
<feature type="domain" description="Histidine kinase" evidence="9">
    <location>
        <begin position="207"/>
        <end position="423"/>
    </location>
</feature>
<reference evidence="11 12" key="1">
    <citation type="submission" date="2017-08" db="EMBL/GenBank/DDBJ databases">
        <title>Draft genome sequence of filamentous cyanobacterium Calothrix elsteri CCALA 953.</title>
        <authorList>
            <person name="Gagunashvili A.N."/>
            <person name="Elster J."/>
            <person name="Andresson O.S."/>
        </authorList>
    </citation>
    <scope>NUCLEOTIDE SEQUENCE [LARGE SCALE GENOMIC DNA]</scope>
    <source>
        <strain evidence="11 12">CCALA 953</strain>
    </source>
</reference>
<keyword evidence="3" id="KW-0597">Phosphoprotein</keyword>
<evidence type="ECO:0000256" key="2">
    <source>
        <dbReference type="ARBA" id="ARBA00012438"/>
    </source>
</evidence>
<dbReference type="CDD" id="cd00075">
    <property type="entry name" value="HATPase"/>
    <property type="match status" value="1"/>
</dbReference>
<accession>A0A2A2TGF0</accession>
<dbReference type="Pfam" id="PF00989">
    <property type="entry name" value="PAS"/>
    <property type="match status" value="1"/>
</dbReference>
<evidence type="ECO:0000256" key="1">
    <source>
        <dbReference type="ARBA" id="ARBA00000085"/>
    </source>
</evidence>
<evidence type="ECO:0000256" key="4">
    <source>
        <dbReference type="ARBA" id="ARBA00022679"/>
    </source>
</evidence>
<comment type="caution">
    <text evidence="11">The sequence shown here is derived from an EMBL/GenBank/DDBJ whole genome shotgun (WGS) entry which is preliminary data.</text>
</comment>
<protein>
    <recommendedName>
        <fullName evidence="2">histidine kinase</fullName>
        <ecNumber evidence="2">2.7.13.3</ecNumber>
    </recommendedName>
</protein>
<dbReference type="InterPro" id="IPR001610">
    <property type="entry name" value="PAC"/>
</dbReference>
<dbReference type="Gene3D" id="3.30.450.20">
    <property type="entry name" value="PAS domain"/>
    <property type="match status" value="1"/>
</dbReference>
<dbReference type="Gene3D" id="1.10.287.130">
    <property type="match status" value="1"/>
</dbReference>
<dbReference type="PRINTS" id="PR00344">
    <property type="entry name" value="BCTRLSENSOR"/>
</dbReference>
<dbReference type="SUPFAM" id="SSF47384">
    <property type="entry name" value="Homodimeric domain of signal transducing histidine kinase"/>
    <property type="match status" value="1"/>
</dbReference>
<dbReference type="SUPFAM" id="SSF55874">
    <property type="entry name" value="ATPase domain of HSP90 chaperone/DNA topoisomerase II/histidine kinase"/>
    <property type="match status" value="1"/>
</dbReference>
<evidence type="ECO:0000256" key="6">
    <source>
        <dbReference type="ARBA" id="ARBA00023012"/>
    </source>
</evidence>
<organism evidence="11 12">
    <name type="scientific">Brunnivagina elsteri CCALA 953</name>
    <dbReference type="NCBI Taxonomy" id="987040"/>
    <lineage>
        <taxon>Bacteria</taxon>
        <taxon>Bacillati</taxon>
        <taxon>Cyanobacteriota</taxon>
        <taxon>Cyanophyceae</taxon>
        <taxon>Nostocales</taxon>
        <taxon>Calotrichaceae</taxon>
        <taxon>Brunnivagina</taxon>
    </lineage>
</organism>
<dbReference type="SMART" id="SM00388">
    <property type="entry name" value="HisKA"/>
    <property type="match status" value="1"/>
</dbReference>
<dbReference type="RefSeq" id="WP_095722953.1">
    <property type="nucleotide sequence ID" value="NZ_NTFS01000205.1"/>
</dbReference>
<dbReference type="NCBIfam" id="TIGR00229">
    <property type="entry name" value="sensory_box"/>
    <property type="match status" value="1"/>
</dbReference>
<dbReference type="EMBL" id="NTFS01000205">
    <property type="protein sequence ID" value="PAX52746.1"/>
    <property type="molecule type" value="Genomic_DNA"/>
</dbReference>
<dbReference type="CDD" id="cd00130">
    <property type="entry name" value="PAS"/>
    <property type="match status" value="1"/>
</dbReference>
<dbReference type="InterPro" id="IPR003661">
    <property type="entry name" value="HisK_dim/P_dom"/>
</dbReference>
<evidence type="ECO:0000313" key="12">
    <source>
        <dbReference type="Proteomes" id="UP000218238"/>
    </source>
</evidence>
<keyword evidence="5" id="KW-0418">Kinase</keyword>
<dbReference type="PROSITE" id="PS50109">
    <property type="entry name" value="HIS_KIN"/>
    <property type="match status" value="1"/>
</dbReference>
<feature type="domain" description="PAS" evidence="10">
    <location>
        <begin position="65"/>
        <end position="114"/>
    </location>
</feature>
<evidence type="ECO:0000256" key="8">
    <source>
        <dbReference type="SAM" id="Coils"/>
    </source>
</evidence>
<dbReference type="GO" id="GO:0006355">
    <property type="term" value="P:regulation of DNA-templated transcription"/>
    <property type="evidence" value="ECO:0007669"/>
    <property type="project" value="InterPro"/>
</dbReference>
<dbReference type="EC" id="2.7.13.3" evidence="2"/>
<dbReference type="InterPro" id="IPR000014">
    <property type="entry name" value="PAS"/>
</dbReference>
<dbReference type="PANTHER" id="PTHR43711:SF26">
    <property type="entry name" value="SENSOR HISTIDINE KINASE RCSC"/>
    <property type="match status" value="1"/>
</dbReference>
<dbReference type="FunFam" id="3.30.565.10:FF:000006">
    <property type="entry name" value="Sensor histidine kinase WalK"/>
    <property type="match status" value="1"/>
</dbReference>
<dbReference type="OrthoDB" id="459598at2"/>
<comment type="function">
    <text evidence="7">Photoreceptor which exists in two forms that are reversibly interconvertible by light: the R form that absorbs maximally in the red region of the spectrum and the FR form that absorbs maximally in the far-red region.</text>
</comment>
<dbReference type="PROSITE" id="PS50112">
    <property type="entry name" value="PAS"/>
    <property type="match status" value="1"/>
</dbReference>